<evidence type="ECO:0000313" key="2">
    <source>
        <dbReference type="Proteomes" id="UP001552299"/>
    </source>
</evidence>
<keyword evidence="2" id="KW-1185">Reference proteome</keyword>
<evidence type="ECO:0000313" key="1">
    <source>
        <dbReference type="EMBL" id="KAL0909917.1"/>
    </source>
</evidence>
<organism evidence="1 2">
    <name type="scientific">Dendrobium thyrsiflorum</name>
    <name type="common">Pinecone-like raceme dendrobium</name>
    <name type="synonym">Orchid</name>
    <dbReference type="NCBI Taxonomy" id="117978"/>
    <lineage>
        <taxon>Eukaryota</taxon>
        <taxon>Viridiplantae</taxon>
        <taxon>Streptophyta</taxon>
        <taxon>Embryophyta</taxon>
        <taxon>Tracheophyta</taxon>
        <taxon>Spermatophyta</taxon>
        <taxon>Magnoliopsida</taxon>
        <taxon>Liliopsida</taxon>
        <taxon>Asparagales</taxon>
        <taxon>Orchidaceae</taxon>
        <taxon>Epidendroideae</taxon>
        <taxon>Malaxideae</taxon>
        <taxon>Dendrobiinae</taxon>
        <taxon>Dendrobium</taxon>
    </lineage>
</organism>
<accession>A0ABD0UAV8</accession>
<sequence>MSFDDKSPGSEGAGHNCLSCGAIWRQNCRLDDTCHILTGKRLRGGISGNDANNAEGTVTQRDILQDLWRFGRHFNGYEVIIYIV</sequence>
<name>A0ABD0UAV8_DENTH</name>
<dbReference type="EMBL" id="JANQDX010000016">
    <property type="protein sequence ID" value="KAL0909917.1"/>
    <property type="molecule type" value="Genomic_DNA"/>
</dbReference>
<dbReference type="AlphaFoldDB" id="A0ABD0UAV8"/>
<comment type="caution">
    <text evidence="1">The sequence shown here is derived from an EMBL/GenBank/DDBJ whole genome shotgun (WGS) entry which is preliminary data.</text>
</comment>
<protein>
    <submittedName>
        <fullName evidence="1">Uncharacterized protein</fullName>
    </submittedName>
</protein>
<proteinExistence type="predicted"/>
<gene>
    <name evidence="1" type="ORF">M5K25_020827</name>
</gene>
<reference evidence="1 2" key="1">
    <citation type="journal article" date="2024" name="Plant Biotechnol. J.">
        <title>Dendrobium thyrsiflorum genome and its molecular insights into genes involved in important horticultural traits.</title>
        <authorList>
            <person name="Chen B."/>
            <person name="Wang J.Y."/>
            <person name="Zheng P.J."/>
            <person name="Li K.L."/>
            <person name="Liang Y.M."/>
            <person name="Chen X.F."/>
            <person name="Zhang C."/>
            <person name="Zhao X."/>
            <person name="He X."/>
            <person name="Zhang G.Q."/>
            <person name="Liu Z.J."/>
            <person name="Xu Q."/>
        </authorList>
    </citation>
    <scope>NUCLEOTIDE SEQUENCE [LARGE SCALE GENOMIC DNA]</scope>
    <source>
        <strain evidence="1">GZMU011</strain>
    </source>
</reference>
<dbReference type="Proteomes" id="UP001552299">
    <property type="component" value="Unassembled WGS sequence"/>
</dbReference>